<accession>A0A5C6MU94</accession>
<evidence type="ECO:0000256" key="8">
    <source>
        <dbReference type="ARBA" id="ARBA00023242"/>
    </source>
</evidence>
<feature type="compositionally biased region" description="Basic and acidic residues" evidence="9">
    <location>
        <begin position="301"/>
        <end position="319"/>
    </location>
</feature>
<dbReference type="PANTHER" id="PTHR15402">
    <property type="entry name" value="TRANSCRIPTION FACTOR-LIKE 5 PROTEIN"/>
    <property type="match status" value="1"/>
</dbReference>
<dbReference type="Pfam" id="PF00010">
    <property type="entry name" value="HLH"/>
    <property type="match status" value="1"/>
</dbReference>
<evidence type="ECO:0000313" key="12">
    <source>
        <dbReference type="Proteomes" id="UP000324091"/>
    </source>
</evidence>
<dbReference type="InterPro" id="IPR039583">
    <property type="entry name" value="TCFL5/SOLH1/2"/>
</dbReference>
<protein>
    <submittedName>
        <fullName evidence="11">Transcription factor-like 5 protein</fullName>
    </submittedName>
</protein>
<dbReference type="PROSITE" id="PS50888">
    <property type="entry name" value="BHLH"/>
    <property type="match status" value="1"/>
</dbReference>
<evidence type="ECO:0000259" key="10">
    <source>
        <dbReference type="PROSITE" id="PS50888"/>
    </source>
</evidence>
<dbReference type="GO" id="GO:0030154">
    <property type="term" value="P:cell differentiation"/>
    <property type="evidence" value="ECO:0007669"/>
    <property type="project" value="UniProtKB-KW"/>
</dbReference>
<evidence type="ECO:0000256" key="5">
    <source>
        <dbReference type="ARBA" id="ARBA00023015"/>
    </source>
</evidence>
<reference evidence="11 12" key="1">
    <citation type="submission" date="2019-04" db="EMBL/GenBank/DDBJ databases">
        <title>Chromosome genome assembly for Takifugu flavidus.</title>
        <authorList>
            <person name="Xiao S."/>
        </authorList>
    </citation>
    <scope>NUCLEOTIDE SEQUENCE [LARGE SCALE GENOMIC DNA]</scope>
    <source>
        <strain evidence="11">HTHZ2018</strain>
        <tissue evidence="11">Muscle</tissue>
    </source>
</reference>
<feature type="domain" description="BHLH" evidence="10">
    <location>
        <begin position="351"/>
        <end position="401"/>
    </location>
</feature>
<feature type="region of interest" description="Disordered" evidence="9">
    <location>
        <begin position="62"/>
        <end position="84"/>
    </location>
</feature>
<keyword evidence="7" id="KW-0804">Transcription</keyword>
<evidence type="ECO:0000256" key="6">
    <source>
        <dbReference type="ARBA" id="ARBA00023125"/>
    </source>
</evidence>
<dbReference type="InterPro" id="IPR036638">
    <property type="entry name" value="HLH_DNA-bd_sf"/>
</dbReference>
<evidence type="ECO:0000256" key="9">
    <source>
        <dbReference type="SAM" id="MobiDB-lite"/>
    </source>
</evidence>
<evidence type="ECO:0000256" key="7">
    <source>
        <dbReference type="ARBA" id="ARBA00023163"/>
    </source>
</evidence>
<keyword evidence="2" id="KW-0217">Developmental protein</keyword>
<keyword evidence="4" id="KW-0744">Spermatogenesis</keyword>
<organism evidence="11 12">
    <name type="scientific">Takifugu flavidus</name>
    <name type="common">sansaifugu</name>
    <dbReference type="NCBI Taxonomy" id="433684"/>
    <lineage>
        <taxon>Eukaryota</taxon>
        <taxon>Metazoa</taxon>
        <taxon>Chordata</taxon>
        <taxon>Craniata</taxon>
        <taxon>Vertebrata</taxon>
        <taxon>Euteleostomi</taxon>
        <taxon>Actinopterygii</taxon>
        <taxon>Neopterygii</taxon>
        <taxon>Teleostei</taxon>
        <taxon>Neoteleostei</taxon>
        <taxon>Acanthomorphata</taxon>
        <taxon>Eupercaria</taxon>
        <taxon>Tetraodontiformes</taxon>
        <taxon>Tetradontoidea</taxon>
        <taxon>Tetraodontidae</taxon>
        <taxon>Takifugu</taxon>
    </lineage>
</organism>
<dbReference type="GO" id="GO:0000981">
    <property type="term" value="F:DNA-binding transcription factor activity, RNA polymerase II-specific"/>
    <property type="evidence" value="ECO:0007669"/>
    <property type="project" value="TreeGrafter"/>
</dbReference>
<comment type="caution">
    <text evidence="11">The sequence shown here is derived from an EMBL/GenBank/DDBJ whole genome shotgun (WGS) entry which is preliminary data.</text>
</comment>
<proteinExistence type="predicted"/>
<feature type="compositionally biased region" description="Polar residues" evidence="9">
    <location>
        <begin position="286"/>
        <end position="300"/>
    </location>
</feature>
<dbReference type="AlphaFoldDB" id="A0A5C6MU94"/>
<dbReference type="PANTHER" id="PTHR15402:SF2">
    <property type="entry name" value="TRANSCRIPTION FACTOR LIKE 5"/>
    <property type="match status" value="1"/>
</dbReference>
<dbReference type="GO" id="GO:0000978">
    <property type="term" value="F:RNA polymerase II cis-regulatory region sequence-specific DNA binding"/>
    <property type="evidence" value="ECO:0007669"/>
    <property type="project" value="TreeGrafter"/>
</dbReference>
<evidence type="ECO:0000256" key="1">
    <source>
        <dbReference type="ARBA" id="ARBA00004123"/>
    </source>
</evidence>
<evidence type="ECO:0000256" key="3">
    <source>
        <dbReference type="ARBA" id="ARBA00022782"/>
    </source>
</evidence>
<dbReference type="InterPro" id="IPR011598">
    <property type="entry name" value="bHLH_dom"/>
</dbReference>
<keyword evidence="8" id="KW-0539">Nucleus</keyword>
<sequence length="440" mass="48923">MKGIYQMVIGNTTEIEVQDSPMKVQMSSFNMDKNRWNGEALKTGVKRCYRTGQLCKEEAQELLEPSDHDSAGASLSDSREVGQMSASEIPVLEIEMDLSHFQHLVQTSAAGFAPDVTPHPVTLTLTDAAGSPSVFPFTEVIDLSTSASEQCPGEKTPGPYGEVPGFLLDIARGCSTVPCPKTSVHSHNRAGSTARVCLEKRFKILSADPSNYQEIRFLAKQQPPEAQIQPWSNLDRPNTIEVSSPFVLGVFNPVANVCDQMMGHLPHLPEQKQQTKTSPFDHDSETSANRPQHLNGSGSAREQHAIDTETSRSHRRDDSPQPVTAMETTQDCSEGSGSSSERRGRSRNAGCRKERHNLMERERRRRIRVYCDELNVLVPLCHAKCDKVTTLQLTTAYLRYIHKMHGDTFREEFQKMVSQGKELTLELGLSSLQEISAVEQ</sequence>
<comment type="subcellular location">
    <subcellularLocation>
        <location evidence="1">Nucleus</location>
    </subcellularLocation>
</comment>
<dbReference type="SMART" id="SM00353">
    <property type="entry name" value="HLH"/>
    <property type="match status" value="1"/>
</dbReference>
<evidence type="ECO:0000256" key="4">
    <source>
        <dbReference type="ARBA" id="ARBA00022871"/>
    </source>
</evidence>
<dbReference type="EMBL" id="RHFK02000021">
    <property type="protein sequence ID" value="TWW56907.1"/>
    <property type="molecule type" value="Genomic_DNA"/>
</dbReference>
<evidence type="ECO:0000256" key="2">
    <source>
        <dbReference type="ARBA" id="ARBA00022473"/>
    </source>
</evidence>
<dbReference type="GO" id="GO:0007283">
    <property type="term" value="P:spermatogenesis"/>
    <property type="evidence" value="ECO:0007669"/>
    <property type="project" value="UniProtKB-KW"/>
</dbReference>
<keyword evidence="12" id="KW-1185">Reference proteome</keyword>
<gene>
    <name evidence="11" type="ORF">D4764_08G0008940</name>
</gene>
<keyword evidence="5" id="KW-0805">Transcription regulation</keyword>
<feature type="region of interest" description="Disordered" evidence="9">
    <location>
        <begin position="271"/>
        <end position="352"/>
    </location>
</feature>
<dbReference type="GO" id="GO:0046983">
    <property type="term" value="F:protein dimerization activity"/>
    <property type="evidence" value="ECO:0007669"/>
    <property type="project" value="InterPro"/>
</dbReference>
<evidence type="ECO:0000313" key="11">
    <source>
        <dbReference type="EMBL" id="TWW56907.1"/>
    </source>
</evidence>
<dbReference type="Gene3D" id="4.10.280.10">
    <property type="entry name" value="Helix-loop-helix DNA-binding domain"/>
    <property type="match status" value="1"/>
</dbReference>
<dbReference type="SUPFAM" id="SSF47459">
    <property type="entry name" value="HLH, helix-loop-helix DNA-binding domain"/>
    <property type="match status" value="1"/>
</dbReference>
<dbReference type="GO" id="GO:0005634">
    <property type="term" value="C:nucleus"/>
    <property type="evidence" value="ECO:0007669"/>
    <property type="project" value="UniProtKB-SubCell"/>
</dbReference>
<dbReference type="Proteomes" id="UP000324091">
    <property type="component" value="Chromosome 8"/>
</dbReference>
<keyword evidence="6" id="KW-0238">DNA-binding</keyword>
<name>A0A5C6MU94_9TELE</name>
<keyword evidence="3" id="KW-0221">Differentiation</keyword>